<proteinExistence type="predicted"/>
<dbReference type="Proteomes" id="UP000447393">
    <property type="component" value="Unassembled WGS sequence"/>
</dbReference>
<name>A0A845E6X3_9BACI</name>
<sequence length="57" mass="6877">MKAENVRNIHIHMALQRMMILNRYITLLNKFMKETAPASSREKQMQTYETFKTLFDL</sequence>
<dbReference type="AlphaFoldDB" id="A0A845E6X3"/>
<evidence type="ECO:0000313" key="1">
    <source>
        <dbReference type="EMBL" id="MYL51435.1"/>
    </source>
</evidence>
<accession>A0A845E6X3</accession>
<organism evidence="1 2">
    <name type="scientific">Halobacillus litoralis</name>
    <dbReference type="NCBI Taxonomy" id="45668"/>
    <lineage>
        <taxon>Bacteria</taxon>
        <taxon>Bacillati</taxon>
        <taxon>Bacillota</taxon>
        <taxon>Bacilli</taxon>
        <taxon>Bacillales</taxon>
        <taxon>Bacillaceae</taxon>
        <taxon>Halobacillus</taxon>
    </lineage>
</organism>
<dbReference type="RefSeq" id="WP_160917480.1">
    <property type="nucleotide sequence ID" value="NZ_WMEZ01000011.1"/>
</dbReference>
<dbReference type="OrthoDB" id="2452736at2"/>
<evidence type="ECO:0000313" key="2">
    <source>
        <dbReference type="Proteomes" id="UP000447393"/>
    </source>
</evidence>
<reference evidence="1 2" key="1">
    <citation type="submission" date="2019-11" db="EMBL/GenBank/DDBJ databases">
        <title>Genome sequences of 17 halophilic strains isolated from different environments.</title>
        <authorList>
            <person name="Furrow R.E."/>
        </authorList>
    </citation>
    <scope>NUCLEOTIDE SEQUENCE [LARGE SCALE GENOMIC DNA]</scope>
    <source>
        <strain evidence="1 2">22505_10_Sand</strain>
    </source>
</reference>
<comment type="caution">
    <text evidence="1">The sequence shown here is derived from an EMBL/GenBank/DDBJ whole genome shotgun (WGS) entry which is preliminary data.</text>
</comment>
<protein>
    <submittedName>
        <fullName evidence="1">Uncharacterized protein</fullName>
    </submittedName>
</protein>
<gene>
    <name evidence="1" type="ORF">GLV98_18325</name>
</gene>
<dbReference type="EMBL" id="WMEZ01000011">
    <property type="protein sequence ID" value="MYL51435.1"/>
    <property type="molecule type" value="Genomic_DNA"/>
</dbReference>